<dbReference type="OrthoDB" id="6154955at2759"/>
<feature type="signal peptide" evidence="5">
    <location>
        <begin position="1"/>
        <end position="35"/>
    </location>
</feature>
<dbReference type="InterPro" id="IPR001073">
    <property type="entry name" value="C1q_dom"/>
</dbReference>
<sequence>MKATAEEDRSLSEMRASVGALWFSFLCACVAEVNGAESPPSGPACPAACDQQSGVQLRGVLEDLQARLAAAEEQLEALRNTIQGSRVAFGAALGNDGHVGPIRAETPLIYKTVYMNTGAYDPETGIFTAPVGGVYYFSVTGHSLSSNPMGLRLMRFARQMAAVKNYEAGERFETASNSMILRLGAGDQIRVWLTPMTWVYDDGDSLSTFTGHLLFPM</sequence>
<comment type="subcellular location">
    <subcellularLocation>
        <location evidence="1">Secreted</location>
    </subcellularLocation>
</comment>
<dbReference type="GeneID" id="114844049"/>
<dbReference type="InterPro" id="IPR008983">
    <property type="entry name" value="Tumour_necrosis_fac-like_dom"/>
</dbReference>
<dbReference type="AlphaFoldDB" id="A0A6P7KWR6"/>
<dbReference type="Proteomes" id="UP000515150">
    <property type="component" value="Chromosome 17"/>
</dbReference>
<feature type="chain" id="PRO_5027806022" evidence="5">
    <location>
        <begin position="36"/>
        <end position="217"/>
    </location>
</feature>
<dbReference type="KEGG" id="bspl:114844049"/>
<dbReference type="PANTHER" id="PTHR22923">
    <property type="entry name" value="CEREBELLIN-RELATED"/>
    <property type="match status" value="1"/>
</dbReference>
<reference evidence="8" key="1">
    <citation type="submission" date="2025-08" db="UniProtKB">
        <authorList>
            <consortium name="RefSeq"/>
        </authorList>
    </citation>
    <scope>IDENTIFICATION</scope>
</reference>
<keyword evidence="7" id="KW-1185">Reference proteome</keyword>
<keyword evidence="4" id="KW-0175">Coiled coil</keyword>
<dbReference type="SMART" id="SM00110">
    <property type="entry name" value="C1Q"/>
    <property type="match status" value="1"/>
</dbReference>
<evidence type="ECO:0000256" key="4">
    <source>
        <dbReference type="SAM" id="Coils"/>
    </source>
</evidence>
<evidence type="ECO:0000256" key="3">
    <source>
        <dbReference type="ARBA" id="ARBA00022729"/>
    </source>
</evidence>
<dbReference type="PRINTS" id="PR00007">
    <property type="entry name" value="COMPLEMNTC1Q"/>
</dbReference>
<feature type="domain" description="C1q" evidence="6">
    <location>
        <begin position="82"/>
        <end position="217"/>
    </location>
</feature>
<evidence type="ECO:0000256" key="5">
    <source>
        <dbReference type="SAM" id="SignalP"/>
    </source>
</evidence>
<name>A0A6P7KWR6_BETSP</name>
<evidence type="ECO:0000256" key="2">
    <source>
        <dbReference type="ARBA" id="ARBA00022525"/>
    </source>
</evidence>
<dbReference type="PROSITE" id="PS50871">
    <property type="entry name" value="C1Q"/>
    <property type="match status" value="1"/>
</dbReference>
<dbReference type="SUPFAM" id="SSF49842">
    <property type="entry name" value="TNF-like"/>
    <property type="match status" value="1"/>
</dbReference>
<dbReference type="GO" id="GO:0005576">
    <property type="term" value="C:extracellular region"/>
    <property type="evidence" value="ECO:0007669"/>
    <property type="project" value="UniProtKB-SubCell"/>
</dbReference>
<evidence type="ECO:0000256" key="1">
    <source>
        <dbReference type="ARBA" id="ARBA00004613"/>
    </source>
</evidence>
<proteinExistence type="predicted"/>
<evidence type="ECO:0000313" key="7">
    <source>
        <dbReference type="Proteomes" id="UP000515150"/>
    </source>
</evidence>
<evidence type="ECO:0000313" key="8">
    <source>
        <dbReference type="RefSeq" id="XP_028986912.1"/>
    </source>
</evidence>
<accession>A0A6P7KWR6</accession>
<dbReference type="Gene3D" id="2.60.120.40">
    <property type="match status" value="1"/>
</dbReference>
<feature type="coiled-coil region" evidence="4">
    <location>
        <begin position="54"/>
        <end position="88"/>
    </location>
</feature>
<evidence type="ECO:0000259" key="6">
    <source>
        <dbReference type="PROSITE" id="PS50871"/>
    </source>
</evidence>
<dbReference type="InParanoid" id="A0A6P7KWR6"/>
<dbReference type="PANTHER" id="PTHR22923:SF102">
    <property type="entry name" value="CEREBELLIN 13-RELATED"/>
    <property type="match status" value="1"/>
</dbReference>
<dbReference type="Pfam" id="PF00386">
    <property type="entry name" value="C1q"/>
    <property type="match status" value="1"/>
</dbReference>
<keyword evidence="3 5" id="KW-0732">Signal</keyword>
<dbReference type="RefSeq" id="XP_028986912.1">
    <property type="nucleotide sequence ID" value="XM_029131079.3"/>
</dbReference>
<protein>
    <submittedName>
        <fullName evidence="8">Complement C1q-like protein 2</fullName>
    </submittedName>
</protein>
<organism evidence="7 8">
    <name type="scientific">Betta splendens</name>
    <name type="common">Siamese fighting fish</name>
    <dbReference type="NCBI Taxonomy" id="158456"/>
    <lineage>
        <taxon>Eukaryota</taxon>
        <taxon>Metazoa</taxon>
        <taxon>Chordata</taxon>
        <taxon>Craniata</taxon>
        <taxon>Vertebrata</taxon>
        <taxon>Euteleostomi</taxon>
        <taxon>Actinopterygii</taxon>
        <taxon>Neopterygii</taxon>
        <taxon>Teleostei</taxon>
        <taxon>Neoteleostei</taxon>
        <taxon>Acanthomorphata</taxon>
        <taxon>Anabantaria</taxon>
        <taxon>Anabantiformes</taxon>
        <taxon>Anabantoidei</taxon>
        <taxon>Osphronemidae</taxon>
        <taxon>Betta</taxon>
    </lineage>
</organism>
<dbReference type="InterPro" id="IPR050822">
    <property type="entry name" value="Cerebellin_Synaptic_Org"/>
</dbReference>
<keyword evidence="2" id="KW-0964">Secreted</keyword>
<gene>
    <name evidence="8" type="primary">LOC114844049</name>
</gene>
<dbReference type="PROSITE" id="PS51257">
    <property type="entry name" value="PROKAR_LIPOPROTEIN"/>
    <property type="match status" value="1"/>
</dbReference>